<keyword evidence="5 9" id="KW-0697">Rotamase</keyword>
<evidence type="ECO:0000259" key="11">
    <source>
        <dbReference type="PROSITE" id="PS50059"/>
    </source>
</evidence>
<keyword evidence="13" id="KW-1185">Reference proteome</keyword>
<dbReference type="eggNOG" id="COG1047">
    <property type="taxonomic scope" value="Bacteria"/>
</dbReference>
<dbReference type="Proteomes" id="UP000015559">
    <property type="component" value="Chromosome"/>
</dbReference>
<name>S6ACW8_SULDS</name>
<dbReference type="RefSeq" id="WP_009205135.1">
    <property type="nucleotide sequence ID" value="NC_022357.1"/>
</dbReference>
<evidence type="ECO:0000256" key="5">
    <source>
        <dbReference type="ARBA" id="ARBA00023110"/>
    </source>
</evidence>
<proteinExistence type="inferred from homology"/>
<keyword evidence="6" id="KW-0143">Chaperone</keyword>
<evidence type="ECO:0000256" key="4">
    <source>
        <dbReference type="ARBA" id="ARBA00022490"/>
    </source>
</evidence>
<dbReference type="InterPro" id="IPR048261">
    <property type="entry name" value="SlpA/SlyD-like_ins_sf"/>
</dbReference>
<dbReference type="PANTHER" id="PTHR47861">
    <property type="entry name" value="FKBP-TYPE PEPTIDYL-PROLYL CIS-TRANS ISOMERASE SLYD"/>
    <property type="match status" value="1"/>
</dbReference>
<dbReference type="Gene3D" id="2.40.10.330">
    <property type="match status" value="1"/>
</dbReference>
<dbReference type="Gene3D" id="3.10.50.40">
    <property type="match status" value="1"/>
</dbReference>
<dbReference type="PANTHER" id="PTHR47861:SF3">
    <property type="entry name" value="FKBP-TYPE PEPTIDYL-PROLYL CIS-TRANS ISOMERASE SLYD"/>
    <property type="match status" value="1"/>
</dbReference>
<evidence type="ECO:0000256" key="6">
    <source>
        <dbReference type="ARBA" id="ARBA00023186"/>
    </source>
</evidence>
<comment type="similarity">
    <text evidence="3 10">Belongs to the FKBP-type PPIase family.</text>
</comment>
<evidence type="ECO:0000256" key="10">
    <source>
        <dbReference type="RuleBase" id="RU003915"/>
    </source>
</evidence>
<evidence type="ECO:0000256" key="8">
    <source>
        <dbReference type="ARBA" id="ARBA00037071"/>
    </source>
</evidence>
<keyword evidence="4" id="KW-0963">Cytoplasm</keyword>
<dbReference type="GO" id="GO:0042026">
    <property type="term" value="P:protein refolding"/>
    <property type="evidence" value="ECO:0007669"/>
    <property type="project" value="UniProtKB-ARBA"/>
</dbReference>
<dbReference type="SUPFAM" id="SSF54534">
    <property type="entry name" value="FKBP-like"/>
    <property type="match status" value="1"/>
</dbReference>
<dbReference type="PROSITE" id="PS50059">
    <property type="entry name" value="FKBP_PPIASE"/>
    <property type="match status" value="1"/>
</dbReference>
<evidence type="ECO:0000313" key="13">
    <source>
        <dbReference type="Proteomes" id="UP000015559"/>
    </source>
</evidence>
<dbReference type="AlphaFoldDB" id="S6ACW8"/>
<dbReference type="InterPro" id="IPR001179">
    <property type="entry name" value="PPIase_FKBP_dom"/>
</dbReference>
<evidence type="ECO:0000256" key="2">
    <source>
        <dbReference type="ARBA" id="ARBA00004496"/>
    </source>
</evidence>
<evidence type="ECO:0000313" key="12">
    <source>
        <dbReference type="EMBL" id="BAN35938.1"/>
    </source>
</evidence>
<gene>
    <name evidence="12" type="ORF">SCD_n02129</name>
</gene>
<accession>S6ACW8</accession>
<organism evidence="12 13">
    <name type="scientific">Sulfuricella denitrificans (strain DSM 22764 / NBRC 105220 / skB26)</name>
    <dbReference type="NCBI Taxonomy" id="1163617"/>
    <lineage>
        <taxon>Bacteria</taxon>
        <taxon>Pseudomonadati</taxon>
        <taxon>Pseudomonadota</taxon>
        <taxon>Betaproteobacteria</taxon>
        <taxon>Nitrosomonadales</taxon>
        <taxon>Sulfuricellaceae</taxon>
        <taxon>Sulfuricella</taxon>
    </lineage>
</organism>
<evidence type="ECO:0000256" key="3">
    <source>
        <dbReference type="ARBA" id="ARBA00006577"/>
    </source>
</evidence>
<dbReference type="GO" id="GO:0003755">
    <property type="term" value="F:peptidyl-prolyl cis-trans isomerase activity"/>
    <property type="evidence" value="ECO:0007669"/>
    <property type="project" value="UniProtKB-UniRule"/>
</dbReference>
<comment type="function">
    <text evidence="8">Also involved in hydrogenase metallocenter assembly, probably by participating in the nickel insertion step. This function in hydrogenase biosynthesis requires chaperone activity and the presence of the metal-binding domain, but not PPIase activity.</text>
</comment>
<keyword evidence="7 9" id="KW-0413">Isomerase</keyword>
<dbReference type="HOGENOM" id="CLU_098197_3_0_4"/>
<dbReference type="GO" id="GO:0005737">
    <property type="term" value="C:cytoplasm"/>
    <property type="evidence" value="ECO:0007669"/>
    <property type="project" value="UniProtKB-SubCell"/>
</dbReference>
<dbReference type="EMBL" id="AP013066">
    <property type="protein sequence ID" value="BAN35938.1"/>
    <property type="molecule type" value="Genomic_DNA"/>
</dbReference>
<sequence length="146" mass="16270">MSKQTAAAGDKVSVHYTISVQEGEVIFDTYEEDEPVVLEIGAGEIAENLEKCLIGLEPGEQRVFLLEPEQAFGLSDPELVQRIELDMFPDDIVVEIDSLIEFNLPSGEAVMGVILDKTETDALVDFNHPLCDYPLKFEVEIQEILE</sequence>
<evidence type="ECO:0000256" key="9">
    <source>
        <dbReference type="PROSITE-ProRule" id="PRU00277"/>
    </source>
</evidence>
<dbReference type="EC" id="5.2.1.8" evidence="10"/>
<feature type="domain" description="PPIase FKBP-type" evidence="11">
    <location>
        <begin position="9"/>
        <end position="103"/>
    </location>
</feature>
<dbReference type="Pfam" id="PF00254">
    <property type="entry name" value="FKBP_C"/>
    <property type="match status" value="1"/>
</dbReference>
<comment type="catalytic activity">
    <reaction evidence="1 9 10">
        <text>[protein]-peptidylproline (omega=180) = [protein]-peptidylproline (omega=0)</text>
        <dbReference type="Rhea" id="RHEA:16237"/>
        <dbReference type="Rhea" id="RHEA-COMP:10747"/>
        <dbReference type="Rhea" id="RHEA-COMP:10748"/>
        <dbReference type="ChEBI" id="CHEBI:83833"/>
        <dbReference type="ChEBI" id="CHEBI:83834"/>
        <dbReference type="EC" id="5.2.1.8"/>
    </reaction>
</comment>
<dbReference type="STRING" id="1163617.SCD_n02129"/>
<dbReference type="OrthoDB" id="9808891at2"/>
<protein>
    <recommendedName>
        <fullName evidence="10">Peptidyl-prolyl cis-trans isomerase</fullName>
        <ecNumber evidence="10">5.2.1.8</ecNumber>
    </recommendedName>
</protein>
<dbReference type="KEGG" id="sdr:SCD_n02129"/>
<evidence type="ECO:0000256" key="1">
    <source>
        <dbReference type="ARBA" id="ARBA00000971"/>
    </source>
</evidence>
<comment type="subcellular location">
    <subcellularLocation>
        <location evidence="2">Cytoplasm</location>
    </subcellularLocation>
</comment>
<dbReference type="InterPro" id="IPR046357">
    <property type="entry name" value="PPIase_dom_sf"/>
</dbReference>
<reference evidence="12 13" key="1">
    <citation type="journal article" date="2012" name="Appl. Environ. Microbiol.">
        <title>Draft genome sequence of a psychrotolerant sulfur-oxidizing bacterium, Sulfuricella denitrificans skB26, and proteomic insights into cold adaptation.</title>
        <authorList>
            <person name="Watanabe T."/>
            <person name="Kojima H."/>
            <person name="Fukui M."/>
        </authorList>
    </citation>
    <scope>NUCLEOTIDE SEQUENCE [LARGE SCALE GENOMIC DNA]</scope>
    <source>
        <strain evidence="13">skB26</strain>
    </source>
</reference>
<evidence type="ECO:0000256" key="7">
    <source>
        <dbReference type="ARBA" id="ARBA00023235"/>
    </source>
</evidence>